<feature type="compositionally biased region" description="Low complexity" evidence="4">
    <location>
        <begin position="1093"/>
        <end position="1110"/>
    </location>
</feature>
<feature type="domain" description="DUSP" evidence="7">
    <location>
        <begin position="373"/>
        <end position="566"/>
    </location>
</feature>
<feature type="domain" description="EF-hand" evidence="5">
    <location>
        <begin position="238"/>
        <end position="265"/>
    </location>
</feature>
<dbReference type="GO" id="GO:0005794">
    <property type="term" value="C:Golgi apparatus"/>
    <property type="evidence" value="ECO:0007669"/>
    <property type="project" value="TreeGrafter"/>
</dbReference>
<feature type="region of interest" description="Disordered" evidence="4">
    <location>
        <begin position="1017"/>
        <end position="1130"/>
    </location>
</feature>
<dbReference type="GO" id="GO:0005509">
    <property type="term" value="F:calcium ion binding"/>
    <property type="evidence" value="ECO:0007669"/>
    <property type="project" value="InterPro"/>
</dbReference>
<evidence type="ECO:0000259" key="5">
    <source>
        <dbReference type="PROSITE" id="PS50222"/>
    </source>
</evidence>
<dbReference type="InterPro" id="IPR028889">
    <property type="entry name" value="USP"/>
</dbReference>
<sequence>MGLRESKLCFLPYEEATKRVTDDEMQRLRLAFKRCSGVSGLMPQPVFAREVLGDGVPSKVAEQIYTAFGGTNKGITFRDLLCGLVLLTRGTREEKIKFIFNIYSTDAAFVYKDNMESLILACDGGNIPQAVIECFSQCDRLTFEEFTSWLLRNPDVTTLTRWLLIVSNGCSIQLTDSSETPTFYQTLSSVTHLQETDIMELEKRYWTLKSGTKTGKFDVDTFTPLVSPPIPRCLCQGLFNAFDENQDGHIDFRELACGISKCCRGPNAERQKFCFRVFDSDGDGFLSRSEIEVMCKALIEIRKENVGEKDTSTIWDKDVSLMATEILSDCSKEEDGQISLEEYKEWASSRRFSHLFPKLLVQVCHIVLGLKPITREVELQVVRGWLEREYQHELKPGTIWYLVAISWWRIWKEYVSYQPYIRRSSTGNLRKNGTLPARLNQVHHVSSGNPGQAWSSDSSLKTRSLGRRESHPMYNQANKAVSPSGAMNGHCSQGVACGTQVPGPVDNVPLVETETRKVMILTGEGGKLKRNIPLCRGRDFEIIPEPVWRALQQWYGGGPALPRTVISPTNGDPTPELELYPISLRLFRHAPPPTRGGITTWTGVGFGLSTFGFGTNSLTTPHAPPKRYLAYVASFSRMNTIQQVYDYLCARLRIRAEDLRLWTMEDENKLRLLEEDSSSLEKLEITDNHPVLIEVRNRDMSWPEEMSSLANNRSLREKLNLEPTEKGATGLSNLGNTCFMNSALQCLSNTQPLTQYFTNKCHLYELNRTNPLGMKGHIARRYGDLTQDLWSGSSRSLAPLKLRWTIGRYAPRFNGFQQHDSQEFLSFLLDGLHEDLNRVHFKPYVELKDSDGRPDEEVAHEAWDNHLKRNQSVVVDLFQGQLKSQVRCVECGYVSVRFDPFTFLSLPLPMDNSVLVEVIVVHLEGTTPQSMLLLVEIFGASVKSLPSDLQKIRSALAGVLYAYEIPLPTITCENECSSSTTPSTEEEKVVCNSSCTESEERCCAANQDTNCQTAATICNNESNSDGTERKGSKSSGTNSENSSEDNETRLRVKEDWFAEGKKNKKKGSSSPIKRLSPKLRKKISPKFGGGFSLTGTLKKSSSSSMELTEGPFTSNSDSGISLSVDNSPNRKTLSVPGNVEACSRNSSLTSTPTAGPSPYLGYCFSGFIVAMHRKTIRLDAYFLSPQKNRPGLFGIPIIVPCSSKTRQCELYEGVWTQVSRLLSPPAPGETNCKDGDAGDFPFELRAVQKDGLTCAWCPWYRFCHGCVIKCSEQEFGCSSSYIAVEWDPTTLHLRYQSSQEKVSTEHESVERSRKLQTEPIDLYECFRAFTKEEELGEDELWYCNKCKKHRLALKKLDIWSLPPILIIHLKRFQFVNGHWVKSNKIVQFPMKGFDPSAFLAKRCSGWGIIQVTMVTVAQELPQ</sequence>
<feature type="domain" description="USP" evidence="6">
    <location>
        <begin position="729"/>
        <end position="1422"/>
    </location>
</feature>
<evidence type="ECO:0000256" key="1">
    <source>
        <dbReference type="ARBA" id="ARBA00000707"/>
    </source>
</evidence>
<dbReference type="CDD" id="cd00051">
    <property type="entry name" value="EFh"/>
    <property type="match status" value="2"/>
</dbReference>
<dbReference type="PROSITE" id="PS50222">
    <property type="entry name" value="EF_HAND_2"/>
    <property type="match status" value="2"/>
</dbReference>
<dbReference type="PROSITE" id="PS00018">
    <property type="entry name" value="EF_HAND_1"/>
    <property type="match status" value="2"/>
</dbReference>
<dbReference type="EC" id="3.4.19.12" evidence="2"/>
<dbReference type="InterPro" id="IPR018200">
    <property type="entry name" value="USP_CS"/>
</dbReference>
<dbReference type="SMART" id="SM00054">
    <property type="entry name" value="EFh"/>
    <property type="match status" value="3"/>
</dbReference>
<dbReference type="InterPro" id="IPR018247">
    <property type="entry name" value="EF_Hand_1_Ca_BS"/>
</dbReference>
<dbReference type="InterPro" id="IPR001394">
    <property type="entry name" value="Peptidase_C19_UCH"/>
</dbReference>
<dbReference type="Proteomes" id="UP001163046">
    <property type="component" value="Unassembled WGS sequence"/>
</dbReference>
<dbReference type="EMBL" id="MU827785">
    <property type="protein sequence ID" value="KAJ7333766.1"/>
    <property type="molecule type" value="Genomic_DNA"/>
</dbReference>
<protein>
    <recommendedName>
        <fullName evidence="2">ubiquitinyl hydrolase 1</fullName>
        <ecNumber evidence="2">3.4.19.12</ecNumber>
    </recommendedName>
</protein>
<dbReference type="FunFam" id="3.90.70.10:FF:000018">
    <property type="entry name" value="Ubiquitin carboxyl-terminal hydrolase 32"/>
    <property type="match status" value="1"/>
</dbReference>
<dbReference type="SUPFAM" id="SSF143791">
    <property type="entry name" value="DUSP-like"/>
    <property type="match status" value="1"/>
</dbReference>
<dbReference type="SUPFAM" id="SSF47473">
    <property type="entry name" value="EF-hand"/>
    <property type="match status" value="2"/>
</dbReference>
<dbReference type="Pfam" id="PF00443">
    <property type="entry name" value="UCH"/>
    <property type="match status" value="1"/>
</dbReference>
<reference evidence="8" key="1">
    <citation type="submission" date="2023-01" db="EMBL/GenBank/DDBJ databases">
        <title>Genome assembly of the deep-sea coral Lophelia pertusa.</title>
        <authorList>
            <person name="Herrera S."/>
            <person name="Cordes E."/>
        </authorList>
    </citation>
    <scope>NUCLEOTIDE SEQUENCE</scope>
    <source>
        <strain evidence="8">USNM1676648</strain>
        <tissue evidence="8">Polyp</tissue>
    </source>
</reference>
<feature type="region of interest" description="Disordered" evidence="4">
    <location>
        <begin position="445"/>
        <end position="474"/>
    </location>
</feature>
<dbReference type="PANTHER" id="PTHR21646">
    <property type="entry name" value="UBIQUITIN CARBOXYL-TERMINAL HYDROLASE"/>
    <property type="match status" value="1"/>
</dbReference>
<dbReference type="Pfam" id="PF06337">
    <property type="entry name" value="DUSP"/>
    <property type="match status" value="1"/>
</dbReference>
<feature type="compositionally biased region" description="Polar residues" evidence="4">
    <location>
        <begin position="1111"/>
        <end position="1130"/>
    </location>
</feature>
<dbReference type="Gene3D" id="3.10.20.90">
    <property type="entry name" value="Phosphatidylinositol 3-kinase Catalytic Subunit, Chain A, domain 1"/>
    <property type="match status" value="1"/>
</dbReference>
<dbReference type="GO" id="GO:0016579">
    <property type="term" value="P:protein deubiquitination"/>
    <property type="evidence" value="ECO:0007669"/>
    <property type="project" value="InterPro"/>
</dbReference>
<gene>
    <name evidence="8" type="ORF">OS493_015857</name>
</gene>
<evidence type="ECO:0000259" key="7">
    <source>
        <dbReference type="PROSITE" id="PS51283"/>
    </source>
</evidence>
<comment type="catalytic activity">
    <reaction evidence="1">
        <text>Thiol-dependent hydrolysis of ester, thioester, amide, peptide and isopeptide bonds formed by the C-terminal Gly of ubiquitin (a 76-residue protein attached to proteins as an intracellular targeting signal).</text>
        <dbReference type="EC" id="3.4.19.12"/>
    </reaction>
</comment>
<accession>A0A9W9YCL8</accession>
<dbReference type="Gene3D" id="1.10.238.10">
    <property type="entry name" value="EF-hand"/>
    <property type="match status" value="2"/>
</dbReference>
<evidence type="ECO:0000256" key="2">
    <source>
        <dbReference type="ARBA" id="ARBA00012759"/>
    </source>
</evidence>
<dbReference type="Gene3D" id="3.30.2230.10">
    <property type="entry name" value="DUSP-like"/>
    <property type="match status" value="1"/>
</dbReference>
<dbReference type="InterPro" id="IPR057368">
    <property type="entry name" value="USP32_N"/>
</dbReference>
<dbReference type="InterPro" id="IPR006615">
    <property type="entry name" value="Pept_C19_DUSP"/>
</dbReference>
<dbReference type="PROSITE" id="PS50235">
    <property type="entry name" value="USP_3"/>
    <property type="match status" value="1"/>
</dbReference>
<evidence type="ECO:0000313" key="8">
    <source>
        <dbReference type="EMBL" id="KAJ7333766.1"/>
    </source>
</evidence>
<dbReference type="Gene3D" id="3.90.70.10">
    <property type="entry name" value="Cysteine proteinases"/>
    <property type="match status" value="2"/>
</dbReference>
<evidence type="ECO:0000259" key="6">
    <source>
        <dbReference type="PROSITE" id="PS50235"/>
    </source>
</evidence>
<evidence type="ECO:0000256" key="4">
    <source>
        <dbReference type="SAM" id="MobiDB-lite"/>
    </source>
</evidence>
<dbReference type="SUPFAM" id="SSF54001">
    <property type="entry name" value="Cysteine proteinases"/>
    <property type="match status" value="1"/>
</dbReference>
<comment type="caution">
    <text evidence="8">The sequence shown here is derived from an EMBL/GenBank/DDBJ whole genome shotgun (WGS) entry which is preliminary data.</text>
</comment>
<dbReference type="GO" id="GO:0004843">
    <property type="term" value="F:cysteine-type deubiquitinase activity"/>
    <property type="evidence" value="ECO:0007669"/>
    <property type="project" value="UniProtKB-EC"/>
</dbReference>
<dbReference type="PROSITE" id="PS51283">
    <property type="entry name" value="DUSP"/>
    <property type="match status" value="1"/>
</dbReference>
<evidence type="ECO:0000256" key="3">
    <source>
        <dbReference type="ARBA" id="ARBA00022837"/>
    </source>
</evidence>
<dbReference type="InterPro" id="IPR035927">
    <property type="entry name" value="DUSP-like_sf"/>
</dbReference>
<keyword evidence="9" id="KW-1185">Reference proteome</keyword>
<dbReference type="InterPro" id="IPR050185">
    <property type="entry name" value="Ub_carboxyl-term_hydrolase"/>
</dbReference>
<proteinExistence type="predicted"/>
<dbReference type="Pfam" id="PF25265">
    <property type="entry name" value="USP32_N"/>
    <property type="match status" value="1"/>
</dbReference>
<dbReference type="InterPro" id="IPR002048">
    <property type="entry name" value="EF_hand_dom"/>
</dbReference>
<keyword evidence="3" id="KW-0106">Calcium</keyword>
<dbReference type="PROSITE" id="PS00972">
    <property type="entry name" value="USP_1"/>
    <property type="match status" value="1"/>
</dbReference>
<organism evidence="8 9">
    <name type="scientific">Desmophyllum pertusum</name>
    <dbReference type="NCBI Taxonomy" id="174260"/>
    <lineage>
        <taxon>Eukaryota</taxon>
        <taxon>Metazoa</taxon>
        <taxon>Cnidaria</taxon>
        <taxon>Anthozoa</taxon>
        <taxon>Hexacorallia</taxon>
        <taxon>Scleractinia</taxon>
        <taxon>Caryophylliina</taxon>
        <taxon>Caryophylliidae</taxon>
        <taxon>Desmophyllum</taxon>
    </lineage>
</organism>
<dbReference type="InterPro" id="IPR011992">
    <property type="entry name" value="EF-hand-dom_pair"/>
</dbReference>
<feature type="compositionally biased region" description="Polar residues" evidence="4">
    <location>
        <begin position="445"/>
        <end position="462"/>
    </location>
</feature>
<dbReference type="PANTHER" id="PTHR21646:SF76">
    <property type="entry name" value="UBIQUITIN CARBOXYL-TERMINAL HYDROLASE 32"/>
    <property type="match status" value="1"/>
</dbReference>
<feature type="domain" description="EF-hand" evidence="5">
    <location>
        <begin position="266"/>
        <end position="301"/>
    </location>
</feature>
<dbReference type="OrthoDB" id="265776at2759"/>
<dbReference type="InterPro" id="IPR038765">
    <property type="entry name" value="Papain-like_cys_pep_sf"/>
</dbReference>
<dbReference type="PRINTS" id="PR00450">
    <property type="entry name" value="RECOVERIN"/>
</dbReference>
<dbReference type="SMART" id="SM00695">
    <property type="entry name" value="DUSP"/>
    <property type="match status" value="1"/>
</dbReference>
<feature type="compositionally biased region" description="Basic and acidic residues" evidence="4">
    <location>
        <begin position="1046"/>
        <end position="1061"/>
    </location>
</feature>
<feature type="compositionally biased region" description="Basic residues" evidence="4">
    <location>
        <begin position="1075"/>
        <end position="1084"/>
    </location>
</feature>
<dbReference type="Pfam" id="PF13499">
    <property type="entry name" value="EF-hand_7"/>
    <property type="match status" value="1"/>
</dbReference>
<evidence type="ECO:0000313" key="9">
    <source>
        <dbReference type="Proteomes" id="UP001163046"/>
    </source>
</evidence>
<name>A0A9W9YCL8_9CNID</name>
<dbReference type="Pfam" id="PF13202">
    <property type="entry name" value="EF-hand_5"/>
    <property type="match status" value="1"/>
</dbReference>